<dbReference type="GO" id="GO:0005829">
    <property type="term" value="C:cytosol"/>
    <property type="evidence" value="ECO:0007669"/>
    <property type="project" value="UniProtKB-ARBA"/>
</dbReference>
<sequence>MMDATMEDKTNCMDDHGDEGDVSSRFSNLNVNAAEFVPSFLVRTPQPPSNIDIPATNGDDVEMPAARSRDIAPESWEEVAEDGDSPDGDPPEDDSEEVAPRIKKKPVRPEETKSKKEHINVVFIGHVDAGKSTIGGQIMYLTGMVDKRTLEKYEREAKEKNRETWYLSWALDTNAEERDKGKTVEVGRACFETDKKHFSILDAPGHKSFVPNMISGAAQADLAVLVISARKGEFETGFEKGGQTREHAMLVKSAGVKFLVVLINKMDDPTVEWSEVRFNECKEKLLPFLKKLGFNPAKDLTFIPCSGLTGAGLKESVDPAICPWFTGIPFIPFIDDLPAMDRKFDGPFMLPIVDKYKDMGTVVMGKVESGQAKKGQTLIIMPNRTTVTVDQLWSDDDEVTAVGPGENVKIKLKGIEEEEVSSGFILCDPSSPCTVGRVFDAQVAILEYKNIICAGYTAVMHIHTSSEEVTVKALICLMDKKTGEKSKTRPRFVKQDQVAIMRLETNGVICMELFKNYPQLGRFTLRDEGKTIAVGKVLKVIE</sequence>
<dbReference type="PROSITE" id="PS00301">
    <property type="entry name" value="G_TR_1"/>
    <property type="match status" value="1"/>
</dbReference>
<dbReference type="GO" id="GO:0003924">
    <property type="term" value="F:GTPase activity"/>
    <property type="evidence" value="ECO:0007669"/>
    <property type="project" value="InterPro"/>
</dbReference>
<comment type="caution">
    <text evidence="19">The sequence shown here is derived from an EMBL/GenBank/DDBJ whole genome shotgun (WGS) entry which is preliminary data.</text>
</comment>
<dbReference type="InterPro" id="IPR027417">
    <property type="entry name" value="P-loop_NTPase"/>
</dbReference>
<evidence type="ECO:0000256" key="16">
    <source>
        <dbReference type="ARBA" id="ARBA00049117"/>
    </source>
</evidence>
<dbReference type="FunFam" id="2.40.30.10:FF:000017">
    <property type="entry name" value="Eukaryotic peptide chain release factor GTP-binding subunit"/>
    <property type="match status" value="1"/>
</dbReference>
<dbReference type="Proteomes" id="UP000198287">
    <property type="component" value="Unassembled WGS sequence"/>
</dbReference>
<evidence type="ECO:0000256" key="12">
    <source>
        <dbReference type="ARBA" id="ARBA00029585"/>
    </source>
</evidence>
<evidence type="ECO:0000256" key="4">
    <source>
        <dbReference type="ARBA" id="ARBA00022490"/>
    </source>
</evidence>
<dbReference type="InterPro" id="IPR000795">
    <property type="entry name" value="T_Tr_GTP-bd_dom"/>
</dbReference>
<keyword evidence="4" id="KW-0963">Cytoplasm</keyword>
<dbReference type="InterPro" id="IPR009818">
    <property type="entry name" value="PAM2_motif"/>
</dbReference>
<reference evidence="19 20" key="1">
    <citation type="submission" date="2015-12" db="EMBL/GenBank/DDBJ databases">
        <title>The genome of Folsomia candida.</title>
        <authorList>
            <person name="Faddeeva A."/>
            <person name="Derks M.F."/>
            <person name="Anvar Y."/>
            <person name="Smit S."/>
            <person name="Van Straalen N."/>
            <person name="Roelofs D."/>
        </authorList>
    </citation>
    <scope>NUCLEOTIDE SEQUENCE [LARGE SCALE GENOMIC DNA]</scope>
    <source>
        <strain evidence="19 20">VU population</strain>
        <tissue evidence="19">Whole body</tissue>
    </source>
</reference>
<evidence type="ECO:0000256" key="1">
    <source>
        <dbReference type="ARBA" id="ARBA00004496"/>
    </source>
</evidence>
<dbReference type="PRINTS" id="PR01343">
    <property type="entry name" value="YEASTERF"/>
</dbReference>
<evidence type="ECO:0000256" key="15">
    <source>
        <dbReference type="ARBA" id="ARBA00031881"/>
    </source>
</evidence>
<evidence type="ECO:0000313" key="20">
    <source>
        <dbReference type="Proteomes" id="UP000198287"/>
    </source>
</evidence>
<gene>
    <name evidence="19" type="ORF">Fcan01_09312</name>
</gene>
<dbReference type="PRINTS" id="PR00315">
    <property type="entry name" value="ELONGATNFCT"/>
</dbReference>
<protein>
    <recommendedName>
        <fullName evidence="3">Eukaryotic peptide chain release factor GTP-binding subunit</fullName>
    </recommendedName>
    <alternativeName>
        <fullName evidence="15">ERF-3</fullName>
    </alternativeName>
    <alternativeName>
        <fullName evidence="14">ERF2</fullName>
    </alternativeName>
    <alternativeName>
        <fullName evidence="12">Polypeptide release factor 3</fullName>
    </alternativeName>
    <alternativeName>
        <fullName evidence="13">Translation release factor 3</fullName>
    </alternativeName>
</protein>
<dbReference type="InterPro" id="IPR031157">
    <property type="entry name" value="G_TR_CS"/>
</dbReference>
<dbReference type="GO" id="GO:0000184">
    <property type="term" value="P:nuclear-transcribed mRNA catabolic process, nonsense-mediated decay"/>
    <property type="evidence" value="ECO:0007669"/>
    <property type="project" value="UniProtKB-KW"/>
</dbReference>
<evidence type="ECO:0000256" key="11">
    <source>
        <dbReference type="ARBA" id="ARBA00023161"/>
    </source>
</evidence>
<dbReference type="PROSITE" id="PS51722">
    <property type="entry name" value="G_TR_2"/>
    <property type="match status" value="1"/>
</dbReference>
<keyword evidence="10" id="KW-0342">GTP-binding</keyword>
<evidence type="ECO:0000256" key="10">
    <source>
        <dbReference type="ARBA" id="ARBA00023134"/>
    </source>
</evidence>
<feature type="region of interest" description="Disordered" evidence="17">
    <location>
        <begin position="1"/>
        <end position="25"/>
    </location>
</feature>
<dbReference type="Gene3D" id="3.40.50.300">
    <property type="entry name" value="P-loop containing nucleotide triphosphate hydrolases"/>
    <property type="match status" value="1"/>
</dbReference>
<dbReference type="InterPro" id="IPR009001">
    <property type="entry name" value="Transl_elong_EF1A/Init_IF2_C"/>
</dbReference>
<keyword evidence="7" id="KW-0547">Nucleotide-binding</keyword>
<dbReference type="EMBL" id="LNIX01000004">
    <property type="protein sequence ID" value="OXA55329.1"/>
    <property type="molecule type" value="Genomic_DNA"/>
</dbReference>
<keyword evidence="6" id="KW-0677">Repeat</keyword>
<dbReference type="OMA" id="IERYEEC"/>
<evidence type="ECO:0000256" key="9">
    <source>
        <dbReference type="ARBA" id="ARBA00022917"/>
    </source>
</evidence>
<comment type="similarity">
    <text evidence="2">Belongs to the TRAFAC class translation factor GTPase superfamily. Classic translation factor GTPase family. EF-Tu/EF-1A subfamily.</text>
</comment>
<dbReference type="PANTHER" id="PTHR23115">
    <property type="entry name" value="TRANSLATION FACTOR"/>
    <property type="match status" value="1"/>
</dbReference>
<evidence type="ECO:0000256" key="2">
    <source>
        <dbReference type="ARBA" id="ARBA00007249"/>
    </source>
</evidence>
<feature type="domain" description="Tr-type G" evidence="18">
    <location>
        <begin position="116"/>
        <end position="343"/>
    </location>
</feature>
<dbReference type="GO" id="GO:0005525">
    <property type="term" value="F:GTP binding"/>
    <property type="evidence" value="ECO:0007669"/>
    <property type="project" value="UniProtKB-KW"/>
</dbReference>
<dbReference type="FunFam" id="2.40.30.10:FF:000024">
    <property type="entry name" value="Eukaryotic peptide chain release factor GTP-binding subunit ERF3A"/>
    <property type="match status" value="1"/>
</dbReference>
<dbReference type="InterPro" id="IPR054696">
    <property type="entry name" value="GTP-eEF1A_C"/>
</dbReference>
<dbReference type="SUPFAM" id="SSF52540">
    <property type="entry name" value="P-loop containing nucleoside triphosphate hydrolases"/>
    <property type="match status" value="1"/>
</dbReference>
<dbReference type="InterPro" id="IPR004161">
    <property type="entry name" value="EFTu-like_2"/>
</dbReference>
<evidence type="ECO:0000256" key="14">
    <source>
        <dbReference type="ARBA" id="ARBA00030845"/>
    </source>
</evidence>
<keyword evidence="11" id="KW-0866">Nonsense-mediated mRNA decay</keyword>
<dbReference type="GO" id="GO:0000288">
    <property type="term" value="P:nuclear-transcribed mRNA catabolic process, deadenylation-dependent decay"/>
    <property type="evidence" value="ECO:0007669"/>
    <property type="project" value="InterPro"/>
</dbReference>
<dbReference type="SUPFAM" id="SSF50465">
    <property type="entry name" value="EF-Tu/eEF-1alpha/eIF2-gamma C-terminal domain"/>
    <property type="match status" value="1"/>
</dbReference>
<dbReference type="InterPro" id="IPR003285">
    <property type="entry name" value="Sup35"/>
</dbReference>
<comment type="catalytic activity">
    <reaction evidence="16">
        <text>GTP + H2O = GDP + phosphate + H(+)</text>
        <dbReference type="Rhea" id="RHEA:19669"/>
        <dbReference type="ChEBI" id="CHEBI:15377"/>
        <dbReference type="ChEBI" id="CHEBI:15378"/>
        <dbReference type="ChEBI" id="CHEBI:37565"/>
        <dbReference type="ChEBI" id="CHEBI:43474"/>
        <dbReference type="ChEBI" id="CHEBI:58189"/>
    </reaction>
    <physiologicalReaction direction="left-to-right" evidence="16">
        <dbReference type="Rhea" id="RHEA:19670"/>
    </physiologicalReaction>
</comment>
<organism evidence="19 20">
    <name type="scientific">Folsomia candida</name>
    <name type="common">Springtail</name>
    <dbReference type="NCBI Taxonomy" id="158441"/>
    <lineage>
        <taxon>Eukaryota</taxon>
        <taxon>Metazoa</taxon>
        <taxon>Ecdysozoa</taxon>
        <taxon>Arthropoda</taxon>
        <taxon>Hexapoda</taxon>
        <taxon>Collembola</taxon>
        <taxon>Entomobryomorpha</taxon>
        <taxon>Isotomoidea</taxon>
        <taxon>Isotomidae</taxon>
        <taxon>Proisotominae</taxon>
        <taxon>Folsomia</taxon>
    </lineage>
</organism>
<evidence type="ECO:0000259" key="18">
    <source>
        <dbReference type="PROSITE" id="PS51722"/>
    </source>
</evidence>
<evidence type="ECO:0000256" key="13">
    <source>
        <dbReference type="ARBA" id="ARBA00030210"/>
    </source>
</evidence>
<keyword evidence="8" id="KW-0378">Hydrolase</keyword>
<dbReference type="CDD" id="cd04089">
    <property type="entry name" value="eRF3_II"/>
    <property type="match status" value="1"/>
</dbReference>
<evidence type="ECO:0000256" key="6">
    <source>
        <dbReference type="ARBA" id="ARBA00022737"/>
    </source>
</evidence>
<evidence type="ECO:0000256" key="5">
    <source>
        <dbReference type="ARBA" id="ARBA00022553"/>
    </source>
</evidence>
<dbReference type="SUPFAM" id="SSF50447">
    <property type="entry name" value="Translation proteins"/>
    <property type="match status" value="1"/>
</dbReference>
<dbReference type="InterPro" id="IPR050100">
    <property type="entry name" value="TRAFAC_GTPase_members"/>
</dbReference>
<keyword evidence="5" id="KW-0597">Phosphoprotein</keyword>
<proteinExistence type="inferred from homology"/>
<dbReference type="InterPro" id="IPR009000">
    <property type="entry name" value="Transl_B-barrel_sf"/>
</dbReference>
<evidence type="ECO:0000256" key="8">
    <source>
        <dbReference type="ARBA" id="ARBA00022801"/>
    </source>
</evidence>
<feature type="compositionally biased region" description="Basic and acidic residues" evidence="17">
    <location>
        <begin position="1"/>
        <end position="15"/>
    </location>
</feature>
<dbReference type="Pfam" id="PF22594">
    <property type="entry name" value="GTP-eEF1A_C"/>
    <property type="match status" value="1"/>
</dbReference>
<dbReference type="CDD" id="cd03704">
    <property type="entry name" value="eRF3_C_III"/>
    <property type="match status" value="1"/>
</dbReference>
<evidence type="ECO:0000313" key="19">
    <source>
        <dbReference type="EMBL" id="OXA55329.1"/>
    </source>
</evidence>
<evidence type="ECO:0000256" key="7">
    <source>
        <dbReference type="ARBA" id="ARBA00022741"/>
    </source>
</evidence>
<dbReference type="CDD" id="cd01883">
    <property type="entry name" value="EF1_alpha"/>
    <property type="match status" value="1"/>
</dbReference>
<dbReference type="AlphaFoldDB" id="A0A226ECY9"/>
<dbReference type="Pfam" id="PF03144">
    <property type="entry name" value="GTP_EFTU_D2"/>
    <property type="match status" value="1"/>
</dbReference>
<keyword evidence="20" id="KW-1185">Reference proteome</keyword>
<dbReference type="STRING" id="158441.A0A226ECY9"/>
<feature type="compositionally biased region" description="Acidic residues" evidence="17">
    <location>
        <begin position="75"/>
        <end position="97"/>
    </location>
</feature>
<dbReference type="Pfam" id="PF00009">
    <property type="entry name" value="GTP_EFTU"/>
    <property type="match status" value="1"/>
</dbReference>
<evidence type="ECO:0000256" key="3">
    <source>
        <dbReference type="ARBA" id="ARBA00015765"/>
    </source>
</evidence>
<dbReference type="GO" id="GO:0003747">
    <property type="term" value="F:translation release factor activity"/>
    <property type="evidence" value="ECO:0007669"/>
    <property type="project" value="InterPro"/>
</dbReference>
<comment type="subcellular location">
    <subcellularLocation>
        <location evidence="1">Cytoplasm</location>
    </subcellularLocation>
</comment>
<feature type="region of interest" description="Disordered" evidence="17">
    <location>
        <begin position="42"/>
        <end position="113"/>
    </location>
</feature>
<keyword evidence="9" id="KW-0648">Protein biosynthesis</keyword>
<dbReference type="OrthoDB" id="342024at2759"/>
<accession>A0A226ECY9</accession>
<dbReference type="Pfam" id="PF07145">
    <property type="entry name" value="PAM2"/>
    <property type="match status" value="1"/>
</dbReference>
<dbReference type="Gene3D" id="2.40.30.10">
    <property type="entry name" value="Translation factors"/>
    <property type="match status" value="2"/>
</dbReference>
<dbReference type="FunFam" id="3.40.50.300:FF:000270">
    <property type="entry name" value="Eukaryotic peptide chain release factor GTP-binding subunit ERF3A"/>
    <property type="match status" value="1"/>
</dbReference>
<name>A0A226ECY9_FOLCA</name>
<evidence type="ECO:0000256" key="17">
    <source>
        <dbReference type="SAM" id="MobiDB-lite"/>
    </source>
</evidence>